<dbReference type="InterPro" id="IPR022894">
    <property type="entry name" value="Oligoribonuclease"/>
</dbReference>
<protein>
    <submittedName>
        <fullName evidence="2">Uncharacterized protein</fullName>
    </submittedName>
</protein>
<proteinExistence type="predicted"/>
<comment type="caution">
    <text evidence="2">The sequence shown here is derived from an EMBL/GenBank/DDBJ whole genome shotgun (WGS) entry which is preliminary data.</text>
</comment>
<evidence type="ECO:0000313" key="3">
    <source>
        <dbReference type="Proteomes" id="UP000683360"/>
    </source>
</evidence>
<evidence type="ECO:0000313" key="2">
    <source>
        <dbReference type="EMBL" id="CAG2204885.1"/>
    </source>
</evidence>
<dbReference type="OrthoDB" id="6119341at2759"/>
<dbReference type="Proteomes" id="UP000683360">
    <property type="component" value="Unassembled WGS sequence"/>
</dbReference>
<keyword evidence="1" id="KW-0540">Nuclease</keyword>
<sequence length="549" mass="63191">MSNVYLKSQGIDQNPIEKMRGSRFNVQFHNAGGIFILKHVILNYLLKSKMSLNYTQQLIVDCLQNKTLICICQALGMICKTITGPYWKAASEKKTPIEMGHIYCRLVDVLNNIVQSPSLLYDNHIKLFFGPEKDCHDVPNIFVADENRDKTQLFISKLCFVIMEKAKKLFSDFLCGGKYFNADDDLKTTARTCPSNNITVERLMGKLDSAIKQSPNSSVGAIETKIVYNNNKTQTWLDNKSDSVKKVLLKSAIKNRKQVTLDRYLKKTKLFNNRVQIINQRIECKEKQLKRKFDKKATVKKTIEENGIWNFEIDLETELDKLRTKTEKIKAIKTQINLYKDDQVLDTSKIDKSLLIFSKKGKTLSVLELSANLRKLMCHRNPFNDPESLVNKEIIHTWEDDDTSEQSCWNGRLQSYQNEEFEVNTIESSYFKANLHTLNSFPVKYWKENEELEDGDLYNLSLTELKEDFQGKLLTFKDEAKKGSSPTLLDRLPTAAYSQARSHYYSTRGLLSAVFPPWTCTSLLRQPGHIELPQRDHIDAELSADARST</sequence>
<dbReference type="PANTHER" id="PTHR11046:SF25">
    <property type="match status" value="1"/>
</dbReference>
<dbReference type="GO" id="GO:0000175">
    <property type="term" value="F:3'-5'-RNA exonuclease activity"/>
    <property type="evidence" value="ECO:0007669"/>
    <property type="project" value="InterPro"/>
</dbReference>
<organism evidence="2 3">
    <name type="scientific">Mytilus edulis</name>
    <name type="common">Blue mussel</name>
    <dbReference type="NCBI Taxonomy" id="6550"/>
    <lineage>
        <taxon>Eukaryota</taxon>
        <taxon>Metazoa</taxon>
        <taxon>Spiralia</taxon>
        <taxon>Lophotrochozoa</taxon>
        <taxon>Mollusca</taxon>
        <taxon>Bivalvia</taxon>
        <taxon>Autobranchia</taxon>
        <taxon>Pteriomorphia</taxon>
        <taxon>Mytilida</taxon>
        <taxon>Mytiloidea</taxon>
        <taxon>Mytilidae</taxon>
        <taxon>Mytilinae</taxon>
        <taxon>Mytilus</taxon>
    </lineage>
</organism>
<dbReference type="AlphaFoldDB" id="A0A8S3R9M2"/>
<keyword evidence="3" id="KW-1185">Reference proteome</keyword>
<reference evidence="2" key="1">
    <citation type="submission" date="2021-03" db="EMBL/GenBank/DDBJ databases">
        <authorList>
            <person name="Bekaert M."/>
        </authorList>
    </citation>
    <scope>NUCLEOTIDE SEQUENCE</scope>
</reference>
<dbReference type="PANTHER" id="PTHR11046">
    <property type="entry name" value="OLIGORIBONUCLEASE, MITOCHONDRIAL"/>
    <property type="match status" value="1"/>
</dbReference>
<dbReference type="EMBL" id="CAJPWZ010000985">
    <property type="protein sequence ID" value="CAG2204885.1"/>
    <property type="molecule type" value="Genomic_DNA"/>
</dbReference>
<name>A0A8S3R9M2_MYTED</name>
<gene>
    <name evidence="2" type="ORF">MEDL_19306</name>
</gene>
<accession>A0A8S3R9M2</accession>
<keyword evidence="1" id="KW-0378">Hydrolase</keyword>
<evidence type="ECO:0000256" key="1">
    <source>
        <dbReference type="ARBA" id="ARBA00022722"/>
    </source>
</evidence>